<comment type="similarity">
    <text evidence="1">Belongs to the mycobacterial PPE family.</text>
</comment>
<dbReference type="RefSeq" id="WP_214093323.1">
    <property type="nucleotide sequence ID" value="NZ_JAHCLR010000023.1"/>
</dbReference>
<protein>
    <submittedName>
        <fullName evidence="5">PPE family protein</fullName>
    </submittedName>
</protein>
<dbReference type="Proteomes" id="UP001519535">
    <property type="component" value="Unassembled WGS sequence"/>
</dbReference>
<dbReference type="PANTHER" id="PTHR46766">
    <property type="entry name" value="GLUTAMINE-RICH PROTEIN 2"/>
    <property type="match status" value="1"/>
</dbReference>
<accession>A0ABS5RJJ1</accession>
<dbReference type="EMBL" id="JAHCLR010000023">
    <property type="protein sequence ID" value="MBS9534451.1"/>
    <property type="molecule type" value="Genomic_DNA"/>
</dbReference>
<dbReference type="InterPro" id="IPR000030">
    <property type="entry name" value="PPE_dom"/>
</dbReference>
<organism evidence="5 6">
    <name type="scientific">Mycolicibacter acidiphilus</name>
    <dbReference type="NCBI Taxonomy" id="2835306"/>
    <lineage>
        <taxon>Bacteria</taxon>
        <taxon>Bacillati</taxon>
        <taxon>Actinomycetota</taxon>
        <taxon>Actinomycetes</taxon>
        <taxon>Mycobacteriales</taxon>
        <taxon>Mycobacteriaceae</taxon>
        <taxon>Mycolicibacter</taxon>
    </lineage>
</organism>
<dbReference type="Pfam" id="PF00823">
    <property type="entry name" value="PPE"/>
    <property type="match status" value="1"/>
</dbReference>
<comment type="caution">
    <text evidence="5">The sequence shown here is derived from an EMBL/GenBank/DDBJ whole genome shotgun (WGS) entry which is preliminary data.</text>
</comment>
<feature type="region of interest" description="Disordered" evidence="2">
    <location>
        <begin position="385"/>
        <end position="404"/>
    </location>
</feature>
<dbReference type="PANTHER" id="PTHR46766:SF1">
    <property type="entry name" value="GLUTAMINE-RICH PROTEIN 2"/>
    <property type="match status" value="1"/>
</dbReference>
<dbReference type="InterPro" id="IPR038332">
    <property type="entry name" value="PPE_sf"/>
</dbReference>
<evidence type="ECO:0000313" key="6">
    <source>
        <dbReference type="Proteomes" id="UP001519535"/>
    </source>
</evidence>
<dbReference type="InterPro" id="IPR022171">
    <property type="entry name" value="PPE_C"/>
</dbReference>
<dbReference type="Gene3D" id="1.20.1260.20">
    <property type="entry name" value="PPE superfamily"/>
    <property type="match status" value="1"/>
</dbReference>
<feature type="domain" description="PPE family C-terminal" evidence="4">
    <location>
        <begin position="305"/>
        <end position="360"/>
    </location>
</feature>
<reference evidence="5 6" key="1">
    <citation type="submission" date="2021-05" db="EMBL/GenBank/DDBJ databases">
        <title>Mycobacterium acidophilum sp. nov., an extremely acid-tolerant member of the genus Mycobacterium.</title>
        <authorList>
            <person name="Xia J."/>
        </authorList>
    </citation>
    <scope>NUCLEOTIDE SEQUENCE [LARGE SCALE GENOMIC DNA]</scope>
    <source>
        <strain evidence="5 6">M1</strain>
    </source>
</reference>
<sequence length="435" mass="43560">MTGVSFAALPPEVTSGWLYTGPGAESMLSAATAWDRLAGELSSAAADYRSVITALTADPWHGPAATAMSAAAAPYTEWMTVTAEQARQAATGARAAAAAYQAAHAAVVPPPVITANRSTLQHLLATNVIGQNSAAIAANQAQYGEMWAQNASTMDGYTHAAASAASLAPFTQPAQSTDQAGQSNQAAAVAQATTQSGATQSDWLVDFLKQINGFLNINPAAGPLGNPAWTSAYMPILEVGKLVAAGGAPGYMAIATPMQMLGPVWHSFFPHIFGGAAAAATMGEVSGPGLGQTLVKAATPTAGLSAGLGRAATVGGLSVPQTWATPIQLASASAPLPGTALAAAPAAGMGGMGGVPMVPALLDKPGNHTGPKGPGAKIVGRLGAGAGATRRRGSGIASPLSDRERTELDKLRAIVADLTNQRDNAANSIKEAIRS</sequence>
<gene>
    <name evidence="5" type="ORF">KIH27_12730</name>
</gene>
<evidence type="ECO:0000259" key="4">
    <source>
        <dbReference type="Pfam" id="PF12484"/>
    </source>
</evidence>
<evidence type="ECO:0000313" key="5">
    <source>
        <dbReference type="EMBL" id="MBS9534451.1"/>
    </source>
</evidence>
<evidence type="ECO:0000256" key="2">
    <source>
        <dbReference type="SAM" id="MobiDB-lite"/>
    </source>
</evidence>
<keyword evidence="6" id="KW-1185">Reference proteome</keyword>
<dbReference type="Pfam" id="PF12484">
    <property type="entry name" value="PPE-SVP"/>
    <property type="match status" value="1"/>
</dbReference>
<name>A0ABS5RJJ1_9MYCO</name>
<evidence type="ECO:0000256" key="1">
    <source>
        <dbReference type="ARBA" id="ARBA00010652"/>
    </source>
</evidence>
<evidence type="ECO:0000259" key="3">
    <source>
        <dbReference type="Pfam" id="PF00823"/>
    </source>
</evidence>
<feature type="domain" description="PPE" evidence="3">
    <location>
        <begin position="6"/>
        <end position="166"/>
    </location>
</feature>
<proteinExistence type="inferred from homology"/>
<dbReference type="SUPFAM" id="SSF140459">
    <property type="entry name" value="PE/PPE dimer-like"/>
    <property type="match status" value="1"/>
</dbReference>